<evidence type="ECO:0000256" key="3">
    <source>
        <dbReference type="ARBA" id="ARBA00022004"/>
    </source>
</evidence>
<dbReference type="EMBL" id="CP104013">
    <property type="protein sequence ID" value="UYP45753.1"/>
    <property type="molecule type" value="Genomic_DNA"/>
</dbReference>
<protein>
    <recommendedName>
        <fullName evidence="3">Sulfate adenylyltransferase subunit 2</fullName>
        <ecNumber evidence="2">2.7.7.4</ecNumber>
    </recommendedName>
    <alternativeName>
        <fullName evidence="8">ATP-sulfurylase small subunit</fullName>
    </alternativeName>
    <alternativeName>
        <fullName evidence="9">Sulfate adenylate transferase</fullName>
    </alternativeName>
</protein>
<evidence type="ECO:0000313" key="12">
    <source>
        <dbReference type="Proteomes" id="UP001208689"/>
    </source>
</evidence>
<dbReference type="Proteomes" id="UP001208689">
    <property type="component" value="Chromosome"/>
</dbReference>
<dbReference type="NCBIfam" id="NF003587">
    <property type="entry name" value="PRK05253.1"/>
    <property type="match status" value="1"/>
</dbReference>
<dbReference type="GO" id="GO:0004781">
    <property type="term" value="F:sulfate adenylyltransferase (ATP) activity"/>
    <property type="evidence" value="ECO:0007669"/>
    <property type="project" value="UniProtKB-EC"/>
</dbReference>
<dbReference type="Pfam" id="PF01507">
    <property type="entry name" value="PAPS_reduct"/>
    <property type="match status" value="1"/>
</dbReference>
<accession>A0ABY6HQZ5</accession>
<reference evidence="11" key="1">
    <citation type="submission" date="2022-09" db="EMBL/GenBank/DDBJ databases">
        <title>Actin cytoskeleton and complex cell architecture in an #Asgard archaeon.</title>
        <authorList>
            <person name="Ponce Toledo R.I."/>
            <person name="Schleper C."/>
            <person name="Rodrigues Oliveira T."/>
            <person name="Wollweber F."/>
            <person name="Xu J."/>
            <person name="Rittmann S."/>
            <person name="Klingl A."/>
            <person name="Pilhofer M."/>
        </authorList>
    </citation>
    <scope>NUCLEOTIDE SEQUENCE</scope>
    <source>
        <strain evidence="11">B-35</strain>
    </source>
</reference>
<dbReference type="InterPro" id="IPR050128">
    <property type="entry name" value="Sulfate_adenylyltrnsfr_sub2"/>
</dbReference>
<dbReference type="Gene3D" id="3.40.50.620">
    <property type="entry name" value="HUPs"/>
    <property type="match status" value="1"/>
</dbReference>
<evidence type="ECO:0000256" key="5">
    <source>
        <dbReference type="ARBA" id="ARBA00022695"/>
    </source>
</evidence>
<keyword evidence="6" id="KW-0547">Nucleotide-binding</keyword>
<evidence type="ECO:0000256" key="7">
    <source>
        <dbReference type="ARBA" id="ARBA00022840"/>
    </source>
</evidence>
<proteinExistence type="inferred from homology"/>
<sequence>MITMDHLERLENKSIHIMREAYNQFKNLGMLWSIGKDSTVLLWLARKAFFGHVPFPLVHIDTGYKIPEMIEHRDRLAKEWNLDMVYGQNRTALNEKQTFPDGTTTHLDCCKLLKTQALENTLNGKWPRYRMNHKKSQYEIDSNNEAFEGIIVGVRADEEGSRSKERYFSPRNTHNDWIIEDQPPEFWNQYKTDFHPGTHIRVHPLLDWTELDIWEYIERENIPMVSLYFDKGEGKRYRSLGCWPCTKPVDSHAANVHQIIAELKTGKFVNIAERDGRAQDKEDGGGLEVLRRDGYM</sequence>
<keyword evidence="7" id="KW-0067">ATP-binding</keyword>
<organism evidence="11 12">
    <name type="scientific">Candidatus Lokiarchaeum ossiferum</name>
    <dbReference type="NCBI Taxonomy" id="2951803"/>
    <lineage>
        <taxon>Archaea</taxon>
        <taxon>Promethearchaeati</taxon>
        <taxon>Promethearchaeota</taxon>
        <taxon>Promethearchaeia</taxon>
        <taxon>Promethearchaeales</taxon>
        <taxon>Promethearchaeaceae</taxon>
        <taxon>Candidatus Lokiarchaeum</taxon>
    </lineage>
</organism>
<evidence type="ECO:0000256" key="4">
    <source>
        <dbReference type="ARBA" id="ARBA00022679"/>
    </source>
</evidence>
<keyword evidence="5 11" id="KW-0548">Nucleotidyltransferase</keyword>
<dbReference type="SUPFAM" id="SSF52402">
    <property type="entry name" value="Adenine nucleotide alpha hydrolases-like"/>
    <property type="match status" value="1"/>
</dbReference>
<evidence type="ECO:0000259" key="10">
    <source>
        <dbReference type="Pfam" id="PF01507"/>
    </source>
</evidence>
<comment type="similarity">
    <text evidence="1">Belongs to the PAPS reductase family. CysD subfamily.</text>
</comment>
<dbReference type="PANTHER" id="PTHR43196">
    <property type="entry name" value="SULFATE ADENYLYLTRANSFERASE SUBUNIT 2"/>
    <property type="match status" value="1"/>
</dbReference>
<evidence type="ECO:0000313" key="11">
    <source>
        <dbReference type="EMBL" id="UYP45753.1"/>
    </source>
</evidence>
<dbReference type="PANTHER" id="PTHR43196:SF1">
    <property type="entry name" value="SULFATE ADENYLYLTRANSFERASE SUBUNIT 2"/>
    <property type="match status" value="1"/>
</dbReference>
<dbReference type="InterPro" id="IPR014729">
    <property type="entry name" value="Rossmann-like_a/b/a_fold"/>
</dbReference>
<feature type="domain" description="Phosphoadenosine phosphosulphate reductase" evidence="10">
    <location>
        <begin position="29"/>
        <end position="248"/>
    </location>
</feature>
<gene>
    <name evidence="11" type="ORF">NEF87_002038</name>
</gene>
<evidence type="ECO:0000256" key="8">
    <source>
        <dbReference type="ARBA" id="ARBA00030256"/>
    </source>
</evidence>
<evidence type="ECO:0000256" key="9">
    <source>
        <dbReference type="ARBA" id="ARBA00031812"/>
    </source>
</evidence>
<name>A0ABY6HQZ5_9ARCH</name>
<evidence type="ECO:0000256" key="2">
    <source>
        <dbReference type="ARBA" id="ARBA00012391"/>
    </source>
</evidence>
<evidence type="ECO:0000256" key="1">
    <source>
        <dbReference type="ARBA" id="ARBA00008885"/>
    </source>
</evidence>
<dbReference type="PIRSF" id="PIRSF002936">
    <property type="entry name" value="CysDAde_trans"/>
    <property type="match status" value="1"/>
</dbReference>
<evidence type="ECO:0000256" key="6">
    <source>
        <dbReference type="ARBA" id="ARBA00022741"/>
    </source>
</evidence>
<keyword evidence="12" id="KW-1185">Reference proteome</keyword>
<keyword evidence="4 11" id="KW-0808">Transferase</keyword>
<dbReference type="InterPro" id="IPR011784">
    <property type="entry name" value="SO4_adenylTrfase_ssu"/>
</dbReference>
<dbReference type="EC" id="2.7.7.4" evidence="2"/>
<dbReference type="InterPro" id="IPR002500">
    <property type="entry name" value="PAPS_reduct_dom"/>
</dbReference>